<feature type="chain" id="PRO_5046374173" evidence="2">
    <location>
        <begin position="23"/>
        <end position="445"/>
    </location>
</feature>
<dbReference type="Gene3D" id="3.30.497.10">
    <property type="entry name" value="Antithrombin, subunit I, domain 2"/>
    <property type="match status" value="1"/>
</dbReference>
<dbReference type="PROSITE" id="PS51257">
    <property type="entry name" value="PROKAR_LIPOPROTEIN"/>
    <property type="match status" value="1"/>
</dbReference>
<evidence type="ECO:0000313" key="5">
    <source>
        <dbReference type="Proteomes" id="UP001320544"/>
    </source>
</evidence>
<evidence type="ECO:0000256" key="2">
    <source>
        <dbReference type="SAM" id="SignalP"/>
    </source>
</evidence>
<dbReference type="InterPro" id="IPR023796">
    <property type="entry name" value="Serpin_dom"/>
</dbReference>
<dbReference type="SUPFAM" id="SSF56574">
    <property type="entry name" value="Serpins"/>
    <property type="match status" value="1"/>
</dbReference>
<feature type="domain" description="Serpin" evidence="3">
    <location>
        <begin position="87"/>
        <end position="441"/>
    </location>
</feature>
<sequence length="445" mass="47703">MKRHLIAIGAIACLAGALTLAACSGGTNDAPSGGEAPGGASASTADAYAVASPAFPQTPSEDDGEAWMKTLDENPLDEEFVESLSGFSYKTASAVLGEESENSTYSPISLYYALALATQGAAGQTADEMNAVLKAPDPSEVPLEAGNLYRVFYGDPFSKIDLANSIWMREGDSFEQDFVDVATQQFYATPFSVEFGTPEADAAIADWISANTNGTIEPEVQTTSDQLMSIINTVYFKGSWSDQFDAASTREDTFHTASGDVTAEFMTQRLDKPRDFVQTDTYTRASLDFVGGATMSFVLPAEGVSAHDIISDEALLEEAFTADPDDAAYITYTVPKTTFASSFDLIPPLESLGMKTAFSDEADFSKLTSTPAYISHIKQESYIMWDENGAEASAYTDIGISEMSAAPDNLKEIEFTLDRPFLFEIRSAQGVPLFIGVCENPEANA</sequence>
<keyword evidence="5" id="KW-1185">Reference proteome</keyword>
<dbReference type="InterPro" id="IPR042178">
    <property type="entry name" value="Serpin_sf_1"/>
</dbReference>
<dbReference type="Pfam" id="PF00079">
    <property type="entry name" value="Serpin"/>
    <property type="match status" value="1"/>
</dbReference>
<evidence type="ECO:0000313" key="4">
    <source>
        <dbReference type="EMBL" id="BDE95161.1"/>
    </source>
</evidence>
<dbReference type="InterPro" id="IPR000215">
    <property type="entry name" value="Serpin_fam"/>
</dbReference>
<dbReference type="SMART" id="SM00093">
    <property type="entry name" value="SERPIN"/>
    <property type="match status" value="1"/>
</dbReference>
<dbReference type="EMBL" id="AP025564">
    <property type="protein sequence ID" value="BDE95161.1"/>
    <property type="molecule type" value="Genomic_DNA"/>
</dbReference>
<dbReference type="PANTHER" id="PTHR11461:SF211">
    <property type="entry name" value="GH10112P-RELATED"/>
    <property type="match status" value="1"/>
</dbReference>
<evidence type="ECO:0000256" key="1">
    <source>
        <dbReference type="RuleBase" id="RU000411"/>
    </source>
</evidence>
<gene>
    <name evidence="4" type="ORF">CE91St30_04940</name>
</gene>
<name>A0ABN6MET7_9ACTN</name>
<dbReference type="Proteomes" id="UP001320544">
    <property type="component" value="Chromosome"/>
</dbReference>
<protein>
    <submittedName>
        <fullName evidence="4">Serpin family protein</fullName>
    </submittedName>
</protein>
<dbReference type="InterPro" id="IPR023795">
    <property type="entry name" value="Serpin_CS"/>
</dbReference>
<proteinExistence type="inferred from homology"/>
<dbReference type="InterPro" id="IPR042185">
    <property type="entry name" value="Serpin_sf_2"/>
</dbReference>
<dbReference type="InterPro" id="IPR036186">
    <property type="entry name" value="Serpin_sf"/>
</dbReference>
<organism evidence="4 5">
    <name type="scientific">Raoultibacter timonensis</name>
    <dbReference type="NCBI Taxonomy" id="1907662"/>
    <lineage>
        <taxon>Bacteria</taxon>
        <taxon>Bacillati</taxon>
        <taxon>Actinomycetota</taxon>
        <taxon>Coriobacteriia</taxon>
        <taxon>Eggerthellales</taxon>
        <taxon>Eggerthellaceae</taxon>
        <taxon>Raoultibacter</taxon>
    </lineage>
</organism>
<comment type="similarity">
    <text evidence="1">Belongs to the serpin family.</text>
</comment>
<feature type="signal peptide" evidence="2">
    <location>
        <begin position="1"/>
        <end position="22"/>
    </location>
</feature>
<dbReference type="Gene3D" id="2.30.39.10">
    <property type="entry name" value="Alpha-1-antitrypsin, domain 1"/>
    <property type="match status" value="1"/>
</dbReference>
<keyword evidence="2" id="KW-0732">Signal</keyword>
<dbReference type="PROSITE" id="PS00284">
    <property type="entry name" value="SERPIN"/>
    <property type="match status" value="1"/>
</dbReference>
<dbReference type="RefSeq" id="WP_244411614.1">
    <property type="nucleotide sequence ID" value="NZ_AP025564.1"/>
</dbReference>
<dbReference type="PANTHER" id="PTHR11461">
    <property type="entry name" value="SERINE PROTEASE INHIBITOR, SERPIN"/>
    <property type="match status" value="1"/>
</dbReference>
<accession>A0ABN6MET7</accession>
<evidence type="ECO:0000259" key="3">
    <source>
        <dbReference type="SMART" id="SM00093"/>
    </source>
</evidence>
<reference evidence="4 5" key="1">
    <citation type="submission" date="2022-01" db="EMBL/GenBank/DDBJ databases">
        <title>Novel bile acid biosynthetic pathways are enriched in the microbiome of centenarians.</title>
        <authorList>
            <person name="Sato Y."/>
            <person name="Atarashi K."/>
            <person name="Plichta R.D."/>
            <person name="Arai Y."/>
            <person name="Sasajima S."/>
            <person name="Kearney M.S."/>
            <person name="Suda W."/>
            <person name="Takeshita K."/>
            <person name="Sasaki T."/>
            <person name="Okamoto S."/>
            <person name="Skelly N.A."/>
            <person name="Okamura Y."/>
            <person name="Vlamakis H."/>
            <person name="Li Y."/>
            <person name="Tanoue T."/>
            <person name="Takei H."/>
            <person name="Nittono H."/>
            <person name="Narushima S."/>
            <person name="Irie J."/>
            <person name="Itoh H."/>
            <person name="Moriya K."/>
            <person name="Sugiura Y."/>
            <person name="Suematsu M."/>
            <person name="Moritoki N."/>
            <person name="Shibata S."/>
            <person name="Littman R.D."/>
            <person name="Fischbach A.M."/>
            <person name="Uwamino Y."/>
            <person name="Inoue T."/>
            <person name="Honda A."/>
            <person name="Hattori M."/>
            <person name="Murai T."/>
            <person name="Xavier J.R."/>
            <person name="Hirose N."/>
            <person name="Honda K."/>
        </authorList>
    </citation>
    <scope>NUCLEOTIDE SEQUENCE [LARGE SCALE GENOMIC DNA]</scope>
    <source>
        <strain evidence="4 5">CE91-St30</strain>
    </source>
</reference>